<gene>
    <name evidence="2" type="ORF">PRRU23_06990</name>
</gene>
<protein>
    <recommendedName>
        <fullName evidence="4">RseC/MucC family positive regulator of sigma(E)</fullName>
    </recommendedName>
</protein>
<dbReference type="PANTHER" id="PTHR35867">
    <property type="entry name" value="PROTEIN RSEC"/>
    <property type="match status" value="1"/>
</dbReference>
<keyword evidence="1" id="KW-0812">Transmembrane</keyword>
<accession>A0AA37HWB6</accession>
<evidence type="ECO:0000313" key="3">
    <source>
        <dbReference type="Proteomes" id="UP000887043"/>
    </source>
</evidence>
<keyword evidence="1" id="KW-1133">Transmembrane helix</keyword>
<keyword evidence="1" id="KW-0472">Membrane</keyword>
<name>A0AA37HWB6_SEGBR</name>
<evidence type="ECO:0000313" key="2">
    <source>
        <dbReference type="EMBL" id="GJG26999.1"/>
    </source>
</evidence>
<dbReference type="EMBL" id="BPTR01000001">
    <property type="protein sequence ID" value="GJG26999.1"/>
    <property type="molecule type" value="Genomic_DNA"/>
</dbReference>
<dbReference type="RefSeq" id="WP_006282853.1">
    <property type="nucleotide sequence ID" value="NZ_BPTR01000001.1"/>
</dbReference>
<dbReference type="Proteomes" id="UP000887043">
    <property type="component" value="Unassembled WGS sequence"/>
</dbReference>
<comment type="caution">
    <text evidence="2">The sequence shown here is derived from an EMBL/GenBank/DDBJ whole genome shotgun (WGS) entry which is preliminary data.</text>
</comment>
<reference evidence="2" key="1">
    <citation type="submission" date="2021-08" db="EMBL/GenBank/DDBJ databases">
        <title>Prevotella lacticifex sp. nov., isolated from rumen of cow.</title>
        <authorList>
            <person name="Shinkai T."/>
            <person name="Ikeyama N."/>
            <person name="Kumagai M."/>
            <person name="Ohmori H."/>
            <person name="Sakamoto M."/>
            <person name="Ohkuma M."/>
            <person name="Mitsumori M."/>
        </authorList>
    </citation>
    <scope>NUCLEOTIDE SEQUENCE</scope>
    <source>
        <strain evidence="2">DSM 11371</strain>
    </source>
</reference>
<proteinExistence type="predicted"/>
<evidence type="ECO:0000256" key="1">
    <source>
        <dbReference type="SAM" id="Phobius"/>
    </source>
</evidence>
<evidence type="ECO:0008006" key="4">
    <source>
        <dbReference type="Google" id="ProtNLM"/>
    </source>
</evidence>
<dbReference type="AlphaFoldDB" id="A0AA37HWB6"/>
<dbReference type="PANTHER" id="PTHR35867:SF1">
    <property type="entry name" value="PROTEIN RSEC"/>
    <property type="match status" value="1"/>
</dbReference>
<dbReference type="Pfam" id="PF04246">
    <property type="entry name" value="RseC_MucC"/>
    <property type="match status" value="1"/>
</dbReference>
<dbReference type="GeneID" id="72479957"/>
<feature type="transmembrane region" description="Helical" evidence="1">
    <location>
        <begin position="103"/>
        <end position="122"/>
    </location>
</feature>
<organism evidence="2 3">
    <name type="scientific">Segatella bryantii</name>
    <name type="common">Prevotella bryantii</name>
    <dbReference type="NCBI Taxonomy" id="77095"/>
    <lineage>
        <taxon>Bacteria</taxon>
        <taxon>Pseudomonadati</taxon>
        <taxon>Bacteroidota</taxon>
        <taxon>Bacteroidia</taxon>
        <taxon>Bacteroidales</taxon>
        <taxon>Prevotellaceae</taxon>
        <taxon>Segatella</taxon>
    </lineage>
</organism>
<feature type="transmembrane region" description="Helical" evidence="1">
    <location>
        <begin position="77"/>
        <end position="97"/>
    </location>
</feature>
<sequence length="137" mass="15160">MEKITHAGIVDSIEDDCIHVRILQSASCSACKISGHCNASEQKEKIIDVFHHDTSSYKIGQNVMVYTNTTVGYRATMLGYGLPLVIMVVVLFVVRALTGNDGTAALCGLAALIPYFFVIYLMRNKIREIVDFKIESK</sequence>
<dbReference type="InterPro" id="IPR007359">
    <property type="entry name" value="SigmaE_reg_RseC_MucC"/>
</dbReference>